<keyword evidence="5" id="KW-1185">Reference proteome</keyword>
<dbReference type="InterPro" id="IPR010985">
    <property type="entry name" value="Ribbon_hlx_hlx"/>
</dbReference>
<dbReference type="SUPFAM" id="SSF47598">
    <property type="entry name" value="Ribbon-helix-helix"/>
    <property type="match status" value="1"/>
</dbReference>
<dbReference type="Pfam" id="PF08681">
    <property type="entry name" value="TacA1"/>
    <property type="match status" value="1"/>
</dbReference>
<evidence type="ECO:0000256" key="1">
    <source>
        <dbReference type="ARBA" id="ARBA00022649"/>
    </source>
</evidence>
<evidence type="ECO:0000313" key="4">
    <source>
        <dbReference type="EMBL" id="GGY11429.1"/>
    </source>
</evidence>
<protein>
    <recommendedName>
        <fullName evidence="6">DUF1778 domain-containing protein</fullName>
    </recommendedName>
</protein>
<feature type="region of interest" description="Disordered" evidence="3">
    <location>
        <begin position="1"/>
        <end position="20"/>
    </location>
</feature>
<dbReference type="InterPro" id="IPR014795">
    <property type="entry name" value="TacA_1-like"/>
</dbReference>
<name>A0ABQ2ZG10_9GAMM</name>
<evidence type="ECO:0008006" key="6">
    <source>
        <dbReference type="Google" id="ProtNLM"/>
    </source>
</evidence>
<comment type="caution">
    <text evidence="4">The sequence shown here is derived from an EMBL/GenBank/DDBJ whole genome shotgun (WGS) entry which is preliminary data.</text>
</comment>
<dbReference type="Proteomes" id="UP000653056">
    <property type="component" value="Unassembled WGS sequence"/>
</dbReference>
<keyword evidence="1" id="KW-1277">Toxin-antitoxin system</keyword>
<accession>A0ABQ2ZG10</accession>
<comment type="similarity">
    <text evidence="2">Belongs to the TacA antitoxin family.</text>
</comment>
<dbReference type="Gene3D" id="1.20.5.780">
    <property type="entry name" value="Single helix bin"/>
    <property type="match status" value="1"/>
</dbReference>
<evidence type="ECO:0000256" key="3">
    <source>
        <dbReference type="SAM" id="MobiDB-lite"/>
    </source>
</evidence>
<reference evidence="5" key="1">
    <citation type="journal article" date="2019" name="Int. J. Syst. Evol. Microbiol.">
        <title>The Global Catalogue of Microorganisms (GCM) 10K type strain sequencing project: providing services to taxonomists for standard genome sequencing and annotation.</title>
        <authorList>
            <consortium name="The Broad Institute Genomics Platform"/>
            <consortium name="The Broad Institute Genome Sequencing Center for Infectious Disease"/>
            <person name="Wu L."/>
            <person name="Ma J."/>
        </authorList>
    </citation>
    <scope>NUCLEOTIDE SEQUENCE [LARGE SCALE GENOMIC DNA]</scope>
    <source>
        <strain evidence="5">KCTC 22228</strain>
    </source>
</reference>
<dbReference type="RefSeq" id="WP_189472986.1">
    <property type="nucleotide sequence ID" value="NZ_BMXS01000044.1"/>
</dbReference>
<proteinExistence type="inferred from homology"/>
<dbReference type="PANTHER" id="PTHR35401">
    <property type="entry name" value="COPG FAMILY HELIX-TURN-HELIX PROTEIN-RELATED-RELATED"/>
    <property type="match status" value="1"/>
</dbReference>
<feature type="compositionally biased region" description="Basic and acidic residues" evidence="3">
    <location>
        <begin position="11"/>
        <end position="20"/>
    </location>
</feature>
<gene>
    <name evidence="4" type="ORF">GCM10007160_43060</name>
</gene>
<dbReference type="PANTHER" id="PTHR35401:SF2">
    <property type="entry name" value="ABC-TYPE TRANSPORT SYSTEM"/>
    <property type="match status" value="1"/>
</dbReference>
<sequence>MLAAPNPEDITEPRERNSERFTFRTTPSIKHAVEYAAALRGQDMTAFAISALYERAMATIQAHEVTRLTSEDHQAFFEALENPPAPTEKLRAAFAHHRETVVKR</sequence>
<dbReference type="EMBL" id="BMXS01000044">
    <property type="protein sequence ID" value="GGY11429.1"/>
    <property type="molecule type" value="Genomic_DNA"/>
</dbReference>
<evidence type="ECO:0000256" key="2">
    <source>
        <dbReference type="ARBA" id="ARBA00049988"/>
    </source>
</evidence>
<organism evidence="4 5">
    <name type="scientific">Litchfieldella qijiaojingensis</name>
    <dbReference type="NCBI Taxonomy" id="980347"/>
    <lineage>
        <taxon>Bacteria</taxon>
        <taxon>Pseudomonadati</taxon>
        <taxon>Pseudomonadota</taxon>
        <taxon>Gammaproteobacteria</taxon>
        <taxon>Oceanospirillales</taxon>
        <taxon>Halomonadaceae</taxon>
        <taxon>Litchfieldella</taxon>
    </lineage>
</organism>
<evidence type="ECO:0000313" key="5">
    <source>
        <dbReference type="Proteomes" id="UP000653056"/>
    </source>
</evidence>